<organism evidence="1 2">
    <name type="scientific">Undibacterium umbellatum</name>
    <dbReference type="NCBI Taxonomy" id="2762300"/>
    <lineage>
        <taxon>Bacteria</taxon>
        <taxon>Pseudomonadati</taxon>
        <taxon>Pseudomonadota</taxon>
        <taxon>Betaproteobacteria</taxon>
        <taxon>Burkholderiales</taxon>
        <taxon>Oxalobacteraceae</taxon>
        <taxon>Undibacterium</taxon>
    </lineage>
</organism>
<name>A0ABR6Z8W9_9BURK</name>
<reference evidence="1 2" key="1">
    <citation type="submission" date="2020-08" db="EMBL/GenBank/DDBJ databases">
        <title>Novel species isolated from subtropical streams in China.</title>
        <authorList>
            <person name="Lu H."/>
        </authorList>
    </citation>
    <scope>NUCLEOTIDE SEQUENCE [LARGE SCALE GENOMIC DNA]</scope>
    <source>
        <strain evidence="1 2">NL8W</strain>
    </source>
</reference>
<dbReference type="Proteomes" id="UP000646911">
    <property type="component" value="Unassembled WGS sequence"/>
</dbReference>
<comment type="caution">
    <text evidence="1">The sequence shown here is derived from an EMBL/GenBank/DDBJ whole genome shotgun (WGS) entry which is preliminary data.</text>
</comment>
<dbReference type="RefSeq" id="WP_186953604.1">
    <property type="nucleotide sequence ID" value="NZ_JACOFX010000004.1"/>
</dbReference>
<evidence type="ECO:0000313" key="1">
    <source>
        <dbReference type="EMBL" id="MBC3908054.1"/>
    </source>
</evidence>
<sequence length="131" mass="15287">MNSILKKVASILSLIFLAVLPLLAFTYFLFHEPGEKVREIYSYEDQKKRGGHHVTISTDGTHKHQFTDEEDRYVLNVFFYKRFISVDISLFNRDEDIISYLKKCKVIETDEGLTFLQPSGYSTFIPRSELP</sequence>
<dbReference type="EMBL" id="JACOFX010000004">
    <property type="protein sequence ID" value="MBC3908054.1"/>
    <property type="molecule type" value="Genomic_DNA"/>
</dbReference>
<keyword evidence="2" id="KW-1185">Reference proteome</keyword>
<proteinExistence type="predicted"/>
<accession>A0ABR6Z8W9</accession>
<evidence type="ECO:0000313" key="2">
    <source>
        <dbReference type="Proteomes" id="UP000646911"/>
    </source>
</evidence>
<gene>
    <name evidence="1" type="ORF">H8L47_10790</name>
</gene>
<protein>
    <recommendedName>
        <fullName evidence="3">DUF3139 domain-containing protein</fullName>
    </recommendedName>
</protein>
<evidence type="ECO:0008006" key="3">
    <source>
        <dbReference type="Google" id="ProtNLM"/>
    </source>
</evidence>